<keyword evidence="11" id="KW-1185">Reference proteome</keyword>
<evidence type="ECO:0000256" key="3">
    <source>
        <dbReference type="ARBA" id="ARBA00022553"/>
    </source>
</evidence>
<dbReference type="Gene3D" id="6.10.340.10">
    <property type="match status" value="1"/>
</dbReference>
<dbReference type="InterPro" id="IPR000700">
    <property type="entry name" value="PAS-assoc_C"/>
</dbReference>
<evidence type="ECO:0000259" key="9">
    <source>
        <dbReference type="PROSITE" id="PS50113"/>
    </source>
</evidence>
<keyword evidence="6" id="KW-1133">Transmembrane helix</keyword>
<dbReference type="SUPFAM" id="SSF55874">
    <property type="entry name" value="ATPase domain of HSP90 chaperone/DNA topoisomerase II/histidine kinase"/>
    <property type="match status" value="1"/>
</dbReference>
<dbReference type="PROSITE" id="PS50113">
    <property type="entry name" value="PAC"/>
    <property type="match status" value="1"/>
</dbReference>
<dbReference type="InterPro" id="IPR035965">
    <property type="entry name" value="PAS-like_dom_sf"/>
</dbReference>
<gene>
    <name evidence="10" type="ORF">K1X11_001040</name>
</gene>
<dbReference type="PROSITE" id="PS50109">
    <property type="entry name" value="HIS_KIN"/>
    <property type="match status" value="1"/>
</dbReference>
<dbReference type="InterPro" id="IPR036097">
    <property type="entry name" value="HisK_dim/P_sf"/>
</dbReference>
<feature type="signal peptide" evidence="7">
    <location>
        <begin position="1"/>
        <end position="27"/>
    </location>
</feature>
<dbReference type="CDD" id="cd00130">
    <property type="entry name" value="PAS"/>
    <property type="match status" value="1"/>
</dbReference>
<dbReference type="InterPro" id="IPR004358">
    <property type="entry name" value="Sig_transdc_His_kin-like_C"/>
</dbReference>
<dbReference type="Pfam" id="PF00512">
    <property type="entry name" value="HisKA"/>
    <property type="match status" value="1"/>
</dbReference>
<feature type="transmembrane region" description="Helical" evidence="6">
    <location>
        <begin position="37"/>
        <end position="60"/>
    </location>
</feature>
<organism evidence="10 11">
    <name type="scientific">Actomonas aquatica</name>
    <dbReference type="NCBI Taxonomy" id="2866162"/>
    <lineage>
        <taxon>Bacteria</taxon>
        <taxon>Pseudomonadati</taxon>
        <taxon>Verrucomicrobiota</taxon>
        <taxon>Opitutia</taxon>
        <taxon>Opitutales</taxon>
        <taxon>Opitutaceae</taxon>
        <taxon>Actomonas</taxon>
    </lineage>
</organism>
<keyword evidence="10" id="KW-0547">Nucleotide-binding</keyword>
<evidence type="ECO:0000256" key="4">
    <source>
        <dbReference type="ARBA" id="ARBA00023012"/>
    </source>
</evidence>
<dbReference type="PANTHER" id="PTHR45339:SF1">
    <property type="entry name" value="HYBRID SIGNAL TRANSDUCTION HISTIDINE KINASE J"/>
    <property type="match status" value="1"/>
</dbReference>
<dbReference type="Gene3D" id="3.30.565.10">
    <property type="entry name" value="Histidine kinase-like ATPase, C-terminal domain"/>
    <property type="match status" value="1"/>
</dbReference>
<keyword evidence="6" id="KW-0812">Transmembrane</keyword>
<dbReference type="RefSeq" id="WP_221028991.1">
    <property type="nucleotide sequence ID" value="NZ_CP139781.1"/>
</dbReference>
<feature type="region of interest" description="Disordered" evidence="5">
    <location>
        <begin position="489"/>
        <end position="511"/>
    </location>
</feature>
<dbReference type="Proteomes" id="UP000738431">
    <property type="component" value="Chromosome"/>
</dbReference>
<name>A0ABZ1C8F3_9BACT</name>
<evidence type="ECO:0000256" key="7">
    <source>
        <dbReference type="SAM" id="SignalP"/>
    </source>
</evidence>
<keyword evidence="7" id="KW-0732">Signal</keyword>
<evidence type="ECO:0000256" key="2">
    <source>
        <dbReference type="ARBA" id="ARBA00012438"/>
    </source>
</evidence>
<evidence type="ECO:0000313" key="10">
    <source>
        <dbReference type="EMBL" id="WRQ87973.1"/>
    </source>
</evidence>
<dbReference type="SMART" id="SM00388">
    <property type="entry name" value="HisKA"/>
    <property type="match status" value="1"/>
</dbReference>
<dbReference type="PRINTS" id="PR00344">
    <property type="entry name" value="BCTRLSENSOR"/>
</dbReference>
<keyword evidence="6" id="KW-0472">Membrane</keyword>
<dbReference type="InterPro" id="IPR000014">
    <property type="entry name" value="PAS"/>
</dbReference>
<keyword evidence="10" id="KW-0067">ATP-binding</keyword>
<dbReference type="SUPFAM" id="SSF47384">
    <property type="entry name" value="Homodimeric domain of signal transducing histidine kinase"/>
    <property type="match status" value="1"/>
</dbReference>
<feature type="chain" id="PRO_5046016851" description="histidine kinase" evidence="7">
    <location>
        <begin position="28"/>
        <end position="511"/>
    </location>
</feature>
<dbReference type="CDD" id="cd00082">
    <property type="entry name" value="HisKA"/>
    <property type="match status" value="1"/>
</dbReference>
<dbReference type="CDD" id="cd16922">
    <property type="entry name" value="HATPase_EvgS-ArcB-TorS-like"/>
    <property type="match status" value="1"/>
</dbReference>
<evidence type="ECO:0000256" key="1">
    <source>
        <dbReference type="ARBA" id="ARBA00000085"/>
    </source>
</evidence>
<evidence type="ECO:0000313" key="11">
    <source>
        <dbReference type="Proteomes" id="UP000738431"/>
    </source>
</evidence>
<dbReference type="InterPro" id="IPR003661">
    <property type="entry name" value="HisK_dim/P_dom"/>
</dbReference>
<dbReference type="SUPFAM" id="SSF55785">
    <property type="entry name" value="PYP-like sensor domain (PAS domain)"/>
    <property type="match status" value="1"/>
</dbReference>
<proteinExistence type="predicted"/>
<dbReference type="EC" id="2.7.13.3" evidence="2"/>
<protein>
    <recommendedName>
        <fullName evidence="2">histidine kinase</fullName>
        <ecNumber evidence="2">2.7.13.3</ecNumber>
    </recommendedName>
</protein>
<keyword evidence="4" id="KW-0902">Two-component regulatory system</keyword>
<dbReference type="SMART" id="SM00387">
    <property type="entry name" value="HATPase_c"/>
    <property type="match status" value="1"/>
</dbReference>
<reference evidence="10 11" key="1">
    <citation type="submission" date="2021-08" db="EMBL/GenBank/DDBJ databases">
        <authorList>
            <person name="Zhang D."/>
            <person name="Zhang A."/>
            <person name="Wang L."/>
        </authorList>
    </citation>
    <scope>NUCLEOTIDE SEQUENCE [LARGE SCALE GENOMIC DNA]</scope>
    <source>
        <strain evidence="10 11">WL0086</strain>
    </source>
</reference>
<evidence type="ECO:0000259" key="8">
    <source>
        <dbReference type="PROSITE" id="PS50109"/>
    </source>
</evidence>
<dbReference type="GO" id="GO:0005524">
    <property type="term" value="F:ATP binding"/>
    <property type="evidence" value="ECO:0007669"/>
    <property type="project" value="UniProtKB-KW"/>
</dbReference>
<feature type="domain" description="Histidine kinase" evidence="8">
    <location>
        <begin position="259"/>
        <end position="486"/>
    </location>
</feature>
<feature type="domain" description="PAC" evidence="9">
    <location>
        <begin position="190"/>
        <end position="241"/>
    </location>
</feature>
<dbReference type="Gene3D" id="1.10.287.130">
    <property type="match status" value="1"/>
</dbReference>
<dbReference type="Gene3D" id="3.30.450.20">
    <property type="entry name" value="PAS domain"/>
    <property type="match status" value="1"/>
</dbReference>
<evidence type="ECO:0000256" key="5">
    <source>
        <dbReference type="SAM" id="MobiDB-lite"/>
    </source>
</evidence>
<comment type="catalytic activity">
    <reaction evidence="1">
        <text>ATP + protein L-histidine = ADP + protein N-phospho-L-histidine.</text>
        <dbReference type="EC" id="2.7.13.3"/>
    </reaction>
</comment>
<sequence>MGALLRRKTAMILALAFSLAATLVALAFDEGLREKLGTTYWVLGLAIIGSILLVLAGYVWDRTLMERLREIKRTAGEQAQAAAKTSADDSASVDFDDDFPQEQDEIIGLARQIERMAQSLQKVEASYRGIVEDQVDLICRYRADGTLTFVNAAYAQFYGKPRSALRGHRFPLIDLGYPKRDFQGNLPDKASFEVDLEGAEGESSYLWTHRAIKSRDGQVLEFQAVGHDIGARKAAEAALVQAKEAAESADRAKSEFLAVVSHEIRTPINAVIGFSKLLRESPLSADQLEYVTNVHSAGVTLETLIADILDVSRLEAGQIEVKQTPFALRDCMQEIENHFSPSARDAGIAFTLKTDPSVPVIVNGDQARLRQVLMNVVGNAFKFTERGAITVAVTCARGENVPHSDLRHLRLFFAVTDTGIGIPAGRVKDLFKPFSQLDSSSTRRRGGTGLGLVISKRLCELMGGAISVDSTPGEGSTFRFSFALTYQRGDSRPPLPTSDTSPSFTPSTSSA</sequence>
<dbReference type="InterPro" id="IPR036890">
    <property type="entry name" value="HATPase_C_sf"/>
</dbReference>
<dbReference type="Pfam" id="PF02518">
    <property type="entry name" value="HATPase_c"/>
    <property type="match status" value="1"/>
</dbReference>
<reference evidence="10 11" key="2">
    <citation type="submission" date="2023-12" db="EMBL/GenBank/DDBJ databases">
        <title>Description of an unclassified Opitutus bacterium of Verrucomicrobiota.</title>
        <authorList>
            <person name="Zhang D.-F."/>
        </authorList>
    </citation>
    <scope>NUCLEOTIDE SEQUENCE [LARGE SCALE GENOMIC DNA]</scope>
    <source>
        <strain evidence="10 11">WL0086</strain>
    </source>
</reference>
<keyword evidence="3" id="KW-0597">Phosphoprotein</keyword>
<feature type="compositionally biased region" description="Low complexity" evidence="5">
    <location>
        <begin position="497"/>
        <end position="511"/>
    </location>
</feature>
<dbReference type="InterPro" id="IPR005467">
    <property type="entry name" value="His_kinase_dom"/>
</dbReference>
<dbReference type="EMBL" id="CP139781">
    <property type="protein sequence ID" value="WRQ87973.1"/>
    <property type="molecule type" value="Genomic_DNA"/>
</dbReference>
<accession>A0ABZ1C8F3</accession>
<evidence type="ECO:0000256" key="6">
    <source>
        <dbReference type="SAM" id="Phobius"/>
    </source>
</evidence>
<dbReference type="InterPro" id="IPR003594">
    <property type="entry name" value="HATPase_dom"/>
</dbReference>
<dbReference type="PANTHER" id="PTHR45339">
    <property type="entry name" value="HYBRID SIGNAL TRANSDUCTION HISTIDINE KINASE J"/>
    <property type="match status" value="1"/>
</dbReference>